<gene>
    <name evidence="2" type="ORF">CWE10_16755</name>
</gene>
<dbReference type="InterPro" id="IPR006944">
    <property type="entry name" value="Phage/GTA_portal"/>
</dbReference>
<dbReference type="AlphaFoldDB" id="A0A953I6L0"/>
<sequence length="412" mass="46122">MLQTIFGRLRPGRVLTQLRMLLGYSPVFTPWTGRPYEADVVRAAVDAVARNAAKLRAKHIRRVDGRVIPVGGHIERLLTVRPNPNMNAYDFLYRLVTTLLIDNNAFAYPVWDGPHLTAIWPINCLMAEFLEDESRTLFVKFYFADGHVVLPYSEVLHLRRHYYSNDLLGEPNDAINATLSAIHTTNEGLAQAVKTSAHLRGILKFQGLLKDEDIQKNRDRFVQQYMTLQNSGGVAALDGKAEYQELKNQPLMVQANQMKELRDSVFRYFGVSEAIVKGDYTEDQWNAFYESTIEPLAVQMSLEFTSKLFTPRELGHGNEIIFEANRLQYASMKTKLDLRQMVDRGALTPNEWREALNLAPIEGGDKPIRRLDTRPTEEDQNQGGDSDGPGSNGAGAQAGDPPSGAQGAGSAE</sequence>
<dbReference type="RefSeq" id="WP_273381169.1">
    <property type="nucleotide sequence ID" value="NZ_PIUK01000252.1"/>
</dbReference>
<protein>
    <submittedName>
        <fullName evidence="2">Phage portal protein</fullName>
    </submittedName>
</protein>
<organism evidence="2 3">
    <name type="scientific">Symbiobacterium thermophilum</name>
    <dbReference type="NCBI Taxonomy" id="2734"/>
    <lineage>
        <taxon>Bacteria</taxon>
        <taxon>Bacillati</taxon>
        <taxon>Bacillota</taxon>
        <taxon>Clostridia</taxon>
        <taxon>Eubacteriales</taxon>
        <taxon>Symbiobacteriaceae</taxon>
        <taxon>Symbiobacterium</taxon>
    </lineage>
</organism>
<dbReference type="Pfam" id="PF04860">
    <property type="entry name" value="Phage_portal"/>
    <property type="match status" value="1"/>
</dbReference>
<comment type="caution">
    <text evidence="2">The sequence shown here is derived from an EMBL/GenBank/DDBJ whole genome shotgun (WGS) entry which is preliminary data.</text>
</comment>
<dbReference type="EMBL" id="PIUK01000252">
    <property type="protein sequence ID" value="MBY6277812.1"/>
    <property type="molecule type" value="Genomic_DNA"/>
</dbReference>
<name>A0A953I6L0_SYMTR</name>
<proteinExistence type="predicted"/>
<evidence type="ECO:0000313" key="3">
    <source>
        <dbReference type="Proteomes" id="UP000732377"/>
    </source>
</evidence>
<dbReference type="NCBIfam" id="TIGR01537">
    <property type="entry name" value="portal_HK97"/>
    <property type="match status" value="1"/>
</dbReference>
<accession>A0A953I6L0</accession>
<reference evidence="2" key="1">
    <citation type="submission" date="2017-11" db="EMBL/GenBank/DDBJ databases">
        <title>Three new genomes from thermophilic consortium.</title>
        <authorList>
            <person name="Quaggio R."/>
            <person name="Amgarten D."/>
            <person name="Setubal J.C."/>
        </authorList>
    </citation>
    <scope>NUCLEOTIDE SEQUENCE</scope>
    <source>
        <strain evidence="2">ZCTH01-B2</strain>
    </source>
</reference>
<dbReference type="InterPro" id="IPR006427">
    <property type="entry name" value="Portal_HK97"/>
</dbReference>
<feature type="compositionally biased region" description="Basic and acidic residues" evidence="1">
    <location>
        <begin position="363"/>
        <end position="377"/>
    </location>
</feature>
<dbReference type="Proteomes" id="UP000732377">
    <property type="component" value="Unassembled WGS sequence"/>
</dbReference>
<evidence type="ECO:0000256" key="1">
    <source>
        <dbReference type="SAM" id="MobiDB-lite"/>
    </source>
</evidence>
<evidence type="ECO:0000313" key="2">
    <source>
        <dbReference type="EMBL" id="MBY6277812.1"/>
    </source>
</evidence>
<feature type="region of interest" description="Disordered" evidence="1">
    <location>
        <begin position="360"/>
        <end position="412"/>
    </location>
</feature>